<accession>A0A0A8K4A6</accession>
<keyword evidence="5 7" id="KW-0687">Ribonucleoprotein</keyword>
<dbReference type="NCBIfam" id="TIGR01050">
    <property type="entry name" value="rpsS_bact"/>
    <property type="match status" value="1"/>
</dbReference>
<name>A0A0A8K4A6_9HYPH</name>
<keyword evidence="2 7" id="KW-0699">rRNA-binding</keyword>
<dbReference type="GO" id="GO:0015935">
    <property type="term" value="C:small ribosomal subunit"/>
    <property type="evidence" value="ECO:0007669"/>
    <property type="project" value="InterPro"/>
</dbReference>
<dbReference type="FunFam" id="3.30.860.10:FF:000001">
    <property type="entry name" value="30S ribosomal protein S19"/>
    <property type="match status" value="1"/>
</dbReference>
<dbReference type="OrthoDB" id="9797833at2"/>
<keyword evidence="10" id="KW-1185">Reference proteome</keyword>
<dbReference type="KEGG" id="mcg:GL4_2304"/>
<dbReference type="GO" id="GO:0003735">
    <property type="term" value="F:structural constituent of ribosome"/>
    <property type="evidence" value="ECO:0007669"/>
    <property type="project" value="InterPro"/>
</dbReference>
<evidence type="ECO:0000256" key="8">
    <source>
        <dbReference type="RuleBase" id="RU003485"/>
    </source>
</evidence>
<protein>
    <recommendedName>
        <fullName evidence="6 7">Small ribosomal subunit protein uS19</fullName>
    </recommendedName>
</protein>
<dbReference type="AlphaFoldDB" id="A0A0A8K4A6"/>
<evidence type="ECO:0000313" key="9">
    <source>
        <dbReference type="EMBL" id="BAQ17745.1"/>
    </source>
</evidence>
<reference evidence="9 10" key="1">
    <citation type="submission" date="2014-09" db="EMBL/GenBank/DDBJ databases">
        <title>Genome sequencing of Methyloceanibacter caenitepidi Gela4.</title>
        <authorList>
            <person name="Takeuchi M."/>
            <person name="Susumu S."/>
            <person name="Kamagata Y."/>
            <person name="Oshima K."/>
            <person name="Hattori M."/>
            <person name="Iwasaki W."/>
        </authorList>
    </citation>
    <scope>NUCLEOTIDE SEQUENCE [LARGE SCALE GENOMIC DNA]</scope>
    <source>
        <strain evidence="9 10">Gela4</strain>
    </source>
</reference>
<dbReference type="Proteomes" id="UP000031643">
    <property type="component" value="Chromosome"/>
</dbReference>
<dbReference type="Pfam" id="PF00203">
    <property type="entry name" value="Ribosomal_S19"/>
    <property type="match status" value="1"/>
</dbReference>
<dbReference type="InterPro" id="IPR002222">
    <property type="entry name" value="Ribosomal_uS19"/>
</dbReference>
<dbReference type="PRINTS" id="PR00975">
    <property type="entry name" value="RIBOSOMALS19"/>
</dbReference>
<dbReference type="SUPFAM" id="SSF54570">
    <property type="entry name" value="Ribosomal protein S19"/>
    <property type="match status" value="1"/>
</dbReference>
<evidence type="ECO:0000313" key="10">
    <source>
        <dbReference type="Proteomes" id="UP000031643"/>
    </source>
</evidence>
<evidence type="ECO:0000256" key="6">
    <source>
        <dbReference type="ARBA" id="ARBA00035163"/>
    </source>
</evidence>
<dbReference type="PANTHER" id="PTHR11880">
    <property type="entry name" value="RIBOSOMAL PROTEIN S19P FAMILY MEMBER"/>
    <property type="match status" value="1"/>
</dbReference>
<evidence type="ECO:0000256" key="5">
    <source>
        <dbReference type="ARBA" id="ARBA00023274"/>
    </source>
</evidence>
<evidence type="ECO:0000256" key="1">
    <source>
        <dbReference type="ARBA" id="ARBA00007345"/>
    </source>
</evidence>
<dbReference type="GO" id="GO:0019843">
    <property type="term" value="F:rRNA binding"/>
    <property type="evidence" value="ECO:0007669"/>
    <property type="project" value="UniProtKB-UniRule"/>
</dbReference>
<keyword evidence="3 7" id="KW-0694">RNA-binding</keyword>
<dbReference type="Gene3D" id="3.30.860.10">
    <property type="entry name" value="30s Ribosomal Protein S19, Chain A"/>
    <property type="match status" value="1"/>
</dbReference>
<keyword evidence="4 7" id="KW-0689">Ribosomal protein</keyword>
<sequence>MARSIWKGPFVDGFLLKKAEKARESGSNAVIKMWSRRSTILPQFVGLTFGVHNGQKHVPVLVTEDMVGHKFGEFSPTRTYHGHAADKKVKRGK</sequence>
<dbReference type="PIRSF" id="PIRSF002144">
    <property type="entry name" value="Ribosomal_S19"/>
    <property type="match status" value="1"/>
</dbReference>
<dbReference type="InterPro" id="IPR005732">
    <property type="entry name" value="Ribosomal_uS19_bac-type"/>
</dbReference>
<proteinExistence type="inferred from homology"/>
<comment type="similarity">
    <text evidence="1 7 8">Belongs to the universal ribosomal protein uS19 family.</text>
</comment>
<dbReference type="GO" id="GO:0005737">
    <property type="term" value="C:cytoplasm"/>
    <property type="evidence" value="ECO:0007669"/>
    <property type="project" value="UniProtKB-ARBA"/>
</dbReference>
<dbReference type="RefSeq" id="WP_045367555.1">
    <property type="nucleotide sequence ID" value="NZ_AP014648.1"/>
</dbReference>
<dbReference type="GO" id="GO:0000028">
    <property type="term" value="P:ribosomal small subunit assembly"/>
    <property type="evidence" value="ECO:0007669"/>
    <property type="project" value="TreeGrafter"/>
</dbReference>
<dbReference type="STRING" id="1384459.GL4_2304"/>
<evidence type="ECO:0000256" key="7">
    <source>
        <dbReference type="HAMAP-Rule" id="MF_00531"/>
    </source>
</evidence>
<dbReference type="InterPro" id="IPR020934">
    <property type="entry name" value="Ribosomal_uS19_CS"/>
</dbReference>
<dbReference type="InterPro" id="IPR023575">
    <property type="entry name" value="Ribosomal_uS19_SF"/>
</dbReference>
<dbReference type="PROSITE" id="PS00323">
    <property type="entry name" value="RIBOSOMAL_S19"/>
    <property type="match status" value="1"/>
</dbReference>
<organism evidence="9 10">
    <name type="scientific">Methyloceanibacter caenitepidi</name>
    <dbReference type="NCBI Taxonomy" id="1384459"/>
    <lineage>
        <taxon>Bacteria</taxon>
        <taxon>Pseudomonadati</taxon>
        <taxon>Pseudomonadota</taxon>
        <taxon>Alphaproteobacteria</taxon>
        <taxon>Hyphomicrobiales</taxon>
        <taxon>Hyphomicrobiaceae</taxon>
        <taxon>Methyloceanibacter</taxon>
    </lineage>
</organism>
<evidence type="ECO:0000256" key="3">
    <source>
        <dbReference type="ARBA" id="ARBA00022884"/>
    </source>
</evidence>
<comment type="function">
    <text evidence="7">Protein S19 forms a complex with S13 that binds strongly to the 16S ribosomal RNA.</text>
</comment>
<dbReference type="EMBL" id="AP014648">
    <property type="protein sequence ID" value="BAQ17745.1"/>
    <property type="molecule type" value="Genomic_DNA"/>
</dbReference>
<gene>
    <name evidence="7" type="primary">rpsS</name>
    <name evidence="9" type="ORF">GL4_2304</name>
</gene>
<dbReference type="GO" id="GO:0006412">
    <property type="term" value="P:translation"/>
    <property type="evidence" value="ECO:0007669"/>
    <property type="project" value="UniProtKB-UniRule"/>
</dbReference>
<evidence type="ECO:0000256" key="4">
    <source>
        <dbReference type="ARBA" id="ARBA00022980"/>
    </source>
</evidence>
<dbReference type="PANTHER" id="PTHR11880:SF8">
    <property type="entry name" value="SMALL RIBOSOMAL SUBUNIT PROTEIN US19M"/>
    <property type="match status" value="1"/>
</dbReference>
<evidence type="ECO:0000256" key="2">
    <source>
        <dbReference type="ARBA" id="ARBA00022730"/>
    </source>
</evidence>
<dbReference type="HAMAP" id="MF_00531">
    <property type="entry name" value="Ribosomal_uS19"/>
    <property type="match status" value="1"/>
</dbReference>
<dbReference type="HOGENOM" id="CLU_144911_0_1_5"/>